<dbReference type="Proteomes" id="UP001606134">
    <property type="component" value="Unassembled WGS sequence"/>
</dbReference>
<keyword evidence="3" id="KW-1185">Reference proteome</keyword>
<dbReference type="NCBIfam" id="TIGR02595">
    <property type="entry name" value="PEP_CTERM"/>
    <property type="match status" value="1"/>
</dbReference>
<evidence type="ECO:0000256" key="1">
    <source>
        <dbReference type="SAM" id="SignalP"/>
    </source>
</evidence>
<organism evidence="2 3">
    <name type="scientific">Pelomonas candidula</name>
    <dbReference type="NCBI Taxonomy" id="3299025"/>
    <lineage>
        <taxon>Bacteria</taxon>
        <taxon>Pseudomonadati</taxon>
        <taxon>Pseudomonadota</taxon>
        <taxon>Betaproteobacteria</taxon>
        <taxon>Burkholderiales</taxon>
        <taxon>Sphaerotilaceae</taxon>
        <taxon>Roseateles</taxon>
    </lineage>
</organism>
<reference evidence="2 3" key="1">
    <citation type="submission" date="2024-08" db="EMBL/GenBank/DDBJ databases">
        <authorList>
            <person name="Lu H."/>
        </authorList>
    </citation>
    <scope>NUCLEOTIDE SEQUENCE [LARGE SCALE GENOMIC DNA]</scope>
    <source>
        <strain evidence="2 3">BYS78W</strain>
    </source>
</reference>
<evidence type="ECO:0000313" key="2">
    <source>
        <dbReference type="EMBL" id="MFG6487593.1"/>
    </source>
</evidence>
<name>A0ABW7HD63_9BURK</name>
<gene>
    <name evidence="2" type="ORF">ACG04R_12995</name>
</gene>
<accession>A0ABW7HD63</accession>
<sequence length="224" mass="22574">MKKTFLLSLLAGAAFTLPAAAAVVQTTGAGSATPGATHLTYAADFEGNTALSNTWSEGGLTFTQTNALGADNGGCGYAGELCVDTAAGEVYSDAFSGNYFATAGTNAYLSIKSASTLVTGIEFAVDSGFNTIYVMWQTWLNGVQTGTGKQSFGAAGVGGVLGLSDAAGFDEVRVYAFNSASANSGYSAPAIDTVRAFKVPEPGSLALALLAGIAAASISRRRRG</sequence>
<comment type="caution">
    <text evidence="2">The sequence shown here is derived from an EMBL/GenBank/DDBJ whole genome shotgun (WGS) entry which is preliminary data.</text>
</comment>
<evidence type="ECO:0000313" key="3">
    <source>
        <dbReference type="Proteomes" id="UP001606134"/>
    </source>
</evidence>
<feature type="chain" id="PRO_5045065784" evidence="1">
    <location>
        <begin position="22"/>
        <end position="224"/>
    </location>
</feature>
<feature type="signal peptide" evidence="1">
    <location>
        <begin position="1"/>
        <end position="21"/>
    </location>
</feature>
<protein>
    <submittedName>
        <fullName evidence="2">PEP-CTERM sorting domain-containing protein</fullName>
    </submittedName>
</protein>
<keyword evidence="1" id="KW-0732">Signal</keyword>
<dbReference type="RefSeq" id="WP_394410759.1">
    <property type="nucleotide sequence ID" value="NZ_JBIGIC010000005.1"/>
</dbReference>
<proteinExistence type="predicted"/>
<dbReference type="EMBL" id="JBIGIC010000005">
    <property type="protein sequence ID" value="MFG6487593.1"/>
    <property type="molecule type" value="Genomic_DNA"/>
</dbReference>
<dbReference type="InterPro" id="IPR013424">
    <property type="entry name" value="Ice-binding_C"/>
</dbReference>